<sequence>MPGLLFVLSGPSGAGKSTVRKAVMEQCEGLKYSISYTTRLRREGEREAIDYYFVDDETFQHMKENHLFIEWAKVHGNFYGTPRLKMEEWLQRGFDVILEIDVQGALQVKRNYPQGIFVFIAPPSLETLGERLRNRKTDREDVIYLRMMNALIEMKSIQDYDYLIINNVLKETVHKFHSVIIAERCRIRYGDDETQELLSE</sequence>
<dbReference type="Gene3D" id="3.30.63.10">
    <property type="entry name" value="Guanylate Kinase phosphate binding domain"/>
    <property type="match status" value="1"/>
</dbReference>
<evidence type="ECO:0000256" key="7">
    <source>
        <dbReference type="ARBA" id="ARBA00022679"/>
    </source>
</evidence>
<dbReference type="FunFam" id="3.30.63.10:FF:000005">
    <property type="entry name" value="Guanylate kinase"/>
    <property type="match status" value="1"/>
</dbReference>
<organism evidence="15">
    <name type="scientific">Candidatus Atribacter allofermentans</name>
    <dbReference type="NCBI Taxonomy" id="1852833"/>
    <lineage>
        <taxon>Bacteria</taxon>
        <taxon>Pseudomonadati</taxon>
        <taxon>Atribacterota</taxon>
        <taxon>Atribacteria</taxon>
        <taxon>Atribacterales</taxon>
        <taxon>Atribacteraceae</taxon>
        <taxon>Atribacter</taxon>
    </lineage>
</organism>
<dbReference type="GO" id="GO:0005829">
    <property type="term" value="C:cytosol"/>
    <property type="evidence" value="ECO:0007669"/>
    <property type="project" value="TreeGrafter"/>
</dbReference>
<evidence type="ECO:0000256" key="3">
    <source>
        <dbReference type="ARBA" id="ARBA00005790"/>
    </source>
</evidence>
<dbReference type="EC" id="2.7.4.8" evidence="4 13"/>
<evidence type="ECO:0000256" key="6">
    <source>
        <dbReference type="ARBA" id="ARBA00022490"/>
    </source>
</evidence>
<keyword evidence="8 13" id="KW-0547">Nucleotide-binding</keyword>
<evidence type="ECO:0000313" key="15">
    <source>
        <dbReference type="EMBL" id="OQA59735.1"/>
    </source>
</evidence>
<dbReference type="PANTHER" id="PTHR23117">
    <property type="entry name" value="GUANYLATE KINASE-RELATED"/>
    <property type="match status" value="1"/>
</dbReference>
<dbReference type="GO" id="GO:0004385">
    <property type="term" value="F:GMP kinase activity"/>
    <property type="evidence" value="ECO:0007669"/>
    <property type="project" value="UniProtKB-UniRule"/>
</dbReference>
<evidence type="ECO:0000256" key="2">
    <source>
        <dbReference type="ARBA" id="ARBA00004496"/>
    </source>
</evidence>
<evidence type="ECO:0000256" key="8">
    <source>
        <dbReference type="ARBA" id="ARBA00022741"/>
    </source>
</evidence>
<comment type="caution">
    <text evidence="15">The sequence shown here is derived from an EMBL/GenBank/DDBJ whole genome shotgun (WGS) entry which is preliminary data.</text>
</comment>
<name>A0A1V5SYZ4_9BACT</name>
<evidence type="ECO:0000256" key="12">
    <source>
        <dbReference type="ARBA" id="ARBA00048594"/>
    </source>
</evidence>
<comment type="similarity">
    <text evidence="3 13">Belongs to the guanylate kinase family.</text>
</comment>
<evidence type="ECO:0000256" key="1">
    <source>
        <dbReference type="ARBA" id="ARBA00003531"/>
    </source>
</evidence>
<dbReference type="NCBIfam" id="TIGR03263">
    <property type="entry name" value="guanyl_kin"/>
    <property type="match status" value="1"/>
</dbReference>
<keyword evidence="9 13" id="KW-0418">Kinase</keyword>
<dbReference type="EMBL" id="MWBQ01000047">
    <property type="protein sequence ID" value="OQA59735.1"/>
    <property type="molecule type" value="Genomic_DNA"/>
</dbReference>
<keyword evidence="6 13" id="KW-0963">Cytoplasm</keyword>
<evidence type="ECO:0000259" key="14">
    <source>
        <dbReference type="PROSITE" id="PS50052"/>
    </source>
</evidence>
<dbReference type="PANTHER" id="PTHR23117:SF13">
    <property type="entry name" value="GUANYLATE KINASE"/>
    <property type="match status" value="1"/>
</dbReference>
<dbReference type="InterPro" id="IPR020590">
    <property type="entry name" value="Guanylate_kinase_CS"/>
</dbReference>
<gene>
    <name evidence="13 15" type="primary">gmk</name>
    <name evidence="15" type="ORF">BWY41_00764</name>
</gene>
<evidence type="ECO:0000256" key="4">
    <source>
        <dbReference type="ARBA" id="ARBA00012961"/>
    </source>
</evidence>
<accession>A0A1V5SYZ4</accession>
<dbReference type="InterPro" id="IPR027417">
    <property type="entry name" value="P-loop_NTPase"/>
</dbReference>
<dbReference type="PROSITE" id="PS00856">
    <property type="entry name" value="GUANYLATE_KINASE_1"/>
    <property type="match status" value="1"/>
</dbReference>
<evidence type="ECO:0000256" key="10">
    <source>
        <dbReference type="ARBA" id="ARBA00022840"/>
    </source>
</evidence>
<dbReference type="InterPro" id="IPR008144">
    <property type="entry name" value="Guanylate_kin-like_dom"/>
</dbReference>
<feature type="domain" description="Guanylate kinase-like" evidence="14">
    <location>
        <begin position="3"/>
        <end position="181"/>
    </location>
</feature>
<reference evidence="15" key="1">
    <citation type="submission" date="2017-02" db="EMBL/GenBank/DDBJ databases">
        <title>Delving into the versatile metabolic prowess of the omnipresent phylum Bacteroidetes.</title>
        <authorList>
            <person name="Nobu M.K."/>
            <person name="Mei R."/>
            <person name="Narihiro T."/>
            <person name="Kuroda K."/>
            <person name="Liu W.-T."/>
        </authorList>
    </citation>
    <scope>NUCLEOTIDE SEQUENCE</scope>
    <source>
        <strain evidence="15">ADurb.Bin276</strain>
    </source>
</reference>
<evidence type="ECO:0000256" key="9">
    <source>
        <dbReference type="ARBA" id="ARBA00022777"/>
    </source>
</evidence>
<dbReference type="Proteomes" id="UP000485569">
    <property type="component" value="Unassembled WGS sequence"/>
</dbReference>
<dbReference type="InterPro" id="IPR017665">
    <property type="entry name" value="Guanylate_kinase"/>
</dbReference>
<comment type="subcellular location">
    <subcellularLocation>
        <location evidence="2 13">Cytoplasm</location>
    </subcellularLocation>
</comment>
<evidence type="ECO:0000256" key="5">
    <source>
        <dbReference type="ARBA" id="ARBA00016296"/>
    </source>
</evidence>
<evidence type="ECO:0000256" key="11">
    <source>
        <dbReference type="ARBA" id="ARBA00030128"/>
    </source>
</evidence>
<dbReference type="Pfam" id="PF00625">
    <property type="entry name" value="Guanylate_kin"/>
    <property type="match status" value="1"/>
</dbReference>
<dbReference type="SUPFAM" id="SSF52540">
    <property type="entry name" value="P-loop containing nucleoside triphosphate hydrolases"/>
    <property type="match status" value="1"/>
</dbReference>
<dbReference type="AlphaFoldDB" id="A0A1V5SYZ4"/>
<evidence type="ECO:0000256" key="13">
    <source>
        <dbReference type="HAMAP-Rule" id="MF_00328"/>
    </source>
</evidence>
<dbReference type="PROSITE" id="PS50052">
    <property type="entry name" value="GUANYLATE_KINASE_2"/>
    <property type="match status" value="1"/>
</dbReference>
<feature type="binding site" evidence="13">
    <location>
        <begin position="10"/>
        <end position="17"/>
    </location>
    <ligand>
        <name>ATP</name>
        <dbReference type="ChEBI" id="CHEBI:30616"/>
    </ligand>
</feature>
<dbReference type="SMART" id="SM00072">
    <property type="entry name" value="GuKc"/>
    <property type="match status" value="1"/>
</dbReference>
<dbReference type="GO" id="GO:0005524">
    <property type="term" value="F:ATP binding"/>
    <property type="evidence" value="ECO:0007669"/>
    <property type="project" value="UniProtKB-UniRule"/>
</dbReference>
<protein>
    <recommendedName>
        <fullName evidence="5 13">Guanylate kinase</fullName>
        <ecNumber evidence="4 13">2.7.4.8</ecNumber>
    </recommendedName>
    <alternativeName>
        <fullName evidence="11 13">GMP kinase</fullName>
    </alternativeName>
</protein>
<dbReference type="CDD" id="cd00071">
    <property type="entry name" value="GMPK"/>
    <property type="match status" value="1"/>
</dbReference>
<dbReference type="HAMAP" id="MF_00328">
    <property type="entry name" value="Guanylate_kinase"/>
    <property type="match status" value="1"/>
</dbReference>
<dbReference type="InterPro" id="IPR008145">
    <property type="entry name" value="GK/Ca_channel_bsu"/>
</dbReference>
<comment type="function">
    <text evidence="1 13">Essential for recycling GMP and indirectly, cGMP.</text>
</comment>
<dbReference type="Gene3D" id="3.40.50.300">
    <property type="entry name" value="P-loop containing nucleotide triphosphate hydrolases"/>
    <property type="match status" value="1"/>
</dbReference>
<keyword evidence="7 13" id="KW-0808">Transferase</keyword>
<keyword evidence="10 13" id="KW-0067">ATP-binding</keyword>
<comment type="catalytic activity">
    <reaction evidence="12 13">
        <text>GMP + ATP = GDP + ADP</text>
        <dbReference type="Rhea" id="RHEA:20780"/>
        <dbReference type="ChEBI" id="CHEBI:30616"/>
        <dbReference type="ChEBI" id="CHEBI:58115"/>
        <dbReference type="ChEBI" id="CHEBI:58189"/>
        <dbReference type="ChEBI" id="CHEBI:456216"/>
        <dbReference type="EC" id="2.7.4.8"/>
    </reaction>
</comment>
<proteinExistence type="inferred from homology"/>